<protein>
    <recommendedName>
        <fullName evidence="4">DUF19 domain-containing protein</fullName>
    </recommendedName>
</protein>
<evidence type="ECO:0000313" key="3">
    <source>
        <dbReference type="Proteomes" id="UP000494206"/>
    </source>
</evidence>
<organism evidence="2 3">
    <name type="scientific">Caenorhabditis bovis</name>
    <dbReference type="NCBI Taxonomy" id="2654633"/>
    <lineage>
        <taxon>Eukaryota</taxon>
        <taxon>Metazoa</taxon>
        <taxon>Ecdysozoa</taxon>
        <taxon>Nematoda</taxon>
        <taxon>Chromadorea</taxon>
        <taxon>Rhabditida</taxon>
        <taxon>Rhabditina</taxon>
        <taxon>Rhabditomorpha</taxon>
        <taxon>Rhabditoidea</taxon>
        <taxon>Rhabditidae</taxon>
        <taxon>Peloderinae</taxon>
        <taxon>Caenorhabditis</taxon>
    </lineage>
</organism>
<name>A0A8S1F7D3_9PELO</name>
<dbReference type="OrthoDB" id="5778601at2759"/>
<accession>A0A8S1F7D3</accession>
<evidence type="ECO:0000313" key="2">
    <source>
        <dbReference type="EMBL" id="CAB3406730.1"/>
    </source>
</evidence>
<gene>
    <name evidence="2" type="ORF">CBOVIS_LOCUS8760</name>
</gene>
<dbReference type="EMBL" id="CADEPM010000005">
    <property type="protein sequence ID" value="CAB3406730.1"/>
    <property type="molecule type" value="Genomic_DNA"/>
</dbReference>
<keyword evidence="3" id="KW-1185">Reference proteome</keyword>
<keyword evidence="1" id="KW-0732">Signal</keyword>
<dbReference type="Proteomes" id="UP000494206">
    <property type="component" value="Unassembled WGS sequence"/>
</dbReference>
<feature type="signal peptide" evidence="1">
    <location>
        <begin position="1"/>
        <end position="18"/>
    </location>
</feature>
<dbReference type="PANTHER" id="PTHR34311">
    <property type="entry name" value="PROTEIN CBG21698-RELATED"/>
    <property type="match status" value="1"/>
</dbReference>
<dbReference type="AlphaFoldDB" id="A0A8S1F7D3"/>
<proteinExistence type="predicted"/>
<sequence length="214" mass="23979">MKLYSLIILALVLPLIIAECNLVKFNGCQAKFSDDLGIPRGYDWSNPLGLTLQIQNLYINGNAGERGLNTVCNAYNGFIKCLADSSSSTFECFDISWLLHSSTSPNNAYAYGFLMNMLQYQCGAGFYIASDNWDCVQRIYAGKNGTMYECINAFVINTQENPNHACPYVQTGLSCFEKAFRLQGCPEELKYYGCESFRQYSAPQFSICDETCEI</sequence>
<evidence type="ECO:0008006" key="4">
    <source>
        <dbReference type="Google" id="ProtNLM"/>
    </source>
</evidence>
<feature type="chain" id="PRO_5035769312" description="DUF19 domain-containing protein" evidence="1">
    <location>
        <begin position="19"/>
        <end position="214"/>
    </location>
</feature>
<dbReference type="PANTHER" id="PTHR34311:SF7">
    <property type="entry name" value="NEMATODE SPECIFIC PEPTIDE FAMILY"/>
    <property type="match status" value="1"/>
</dbReference>
<evidence type="ECO:0000256" key="1">
    <source>
        <dbReference type="SAM" id="SignalP"/>
    </source>
</evidence>
<reference evidence="2 3" key="1">
    <citation type="submission" date="2020-04" db="EMBL/GenBank/DDBJ databases">
        <authorList>
            <person name="Laetsch R D."/>
            <person name="Stevens L."/>
            <person name="Kumar S."/>
            <person name="Blaxter L. M."/>
        </authorList>
    </citation>
    <scope>NUCLEOTIDE SEQUENCE [LARGE SCALE GENOMIC DNA]</scope>
</reference>
<comment type="caution">
    <text evidence="2">The sequence shown here is derived from an EMBL/GenBank/DDBJ whole genome shotgun (WGS) entry which is preliminary data.</text>
</comment>